<evidence type="ECO:0000259" key="5">
    <source>
        <dbReference type="Pfam" id="PF13339"/>
    </source>
</evidence>
<dbReference type="GO" id="GO:0005730">
    <property type="term" value="C:nucleolus"/>
    <property type="evidence" value="ECO:0007669"/>
    <property type="project" value="TreeGrafter"/>
</dbReference>
<dbReference type="InterPro" id="IPR025160">
    <property type="entry name" value="AATF"/>
</dbReference>
<dbReference type="STRING" id="56484.A0A1Y2FIU0"/>
<evidence type="ECO:0000256" key="3">
    <source>
        <dbReference type="SAM" id="MobiDB-lite"/>
    </source>
</evidence>
<feature type="compositionally biased region" description="Basic and acidic residues" evidence="3">
    <location>
        <begin position="450"/>
        <end position="460"/>
    </location>
</feature>
<protein>
    <recommendedName>
        <fullName evidence="2">Protein BFR2</fullName>
    </recommendedName>
</protein>
<evidence type="ECO:0000256" key="1">
    <source>
        <dbReference type="ARBA" id="ARBA00008966"/>
    </source>
</evidence>
<keyword evidence="7" id="KW-1185">Reference proteome</keyword>
<feature type="compositionally biased region" description="Acidic residues" evidence="3">
    <location>
        <begin position="24"/>
        <end position="50"/>
    </location>
</feature>
<evidence type="ECO:0000313" key="7">
    <source>
        <dbReference type="Proteomes" id="UP000193685"/>
    </source>
</evidence>
<dbReference type="Proteomes" id="UP000193685">
    <property type="component" value="Unassembled WGS sequence"/>
</dbReference>
<feature type="compositionally biased region" description="Acidic residues" evidence="3">
    <location>
        <begin position="89"/>
        <end position="126"/>
    </location>
</feature>
<dbReference type="RefSeq" id="XP_040725747.1">
    <property type="nucleotide sequence ID" value="XM_040869198.1"/>
</dbReference>
<feature type="compositionally biased region" description="Polar residues" evidence="3">
    <location>
        <begin position="1"/>
        <end position="10"/>
    </location>
</feature>
<dbReference type="InterPro" id="IPR012617">
    <property type="entry name" value="AATF_C"/>
</dbReference>
<dbReference type="PANTHER" id="PTHR15565:SF0">
    <property type="entry name" value="PROTEIN AATF"/>
    <property type="match status" value="1"/>
</dbReference>
<proteinExistence type="inferred from homology"/>
<evidence type="ECO:0000259" key="4">
    <source>
        <dbReference type="Pfam" id="PF08164"/>
    </source>
</evidence>
<dbReference type="Pfam" id="PF08164">
    <property type="entry name" value="TRAUB"/>
    <property type="match status" value="1"/>
</dbReference>
<dbReference type="AlphaFoldDB" id="A0A1Y2FIU0"/>
<dbReference type="GeneID" id="63785797"/>
<accession>A0A1Y2FIU0</accession>
<evidence type="ECO:0000313" key="6">
    <source>
        <dbReference type="EMBL" id="ORY83166.1"/>
    </source>
</evidence>
<dbReference type="PANTHER" id="PTHR15565">
    <property type="entry name" value="AATF PROTEIN APOPTOSIS ANTAGONIZING TRANSCRIPTION FACTOR"/>
    <property type="match status" value="1"/>
</dbReference>
<dbReference type="OMA" id="GEHENNK"/>
<dbReference type="InterPro" id="IPR039223">
    <property type="entry name" value="AATF/Bfr2"/>
</dbReference>
<feature type="domain" description="AATF leucine zipper-containing" evidence="5">
    <location>
        <begin position="173"/>
        <end position="289"/>
    </location>
</feature>
<feature type="domain" description="Apoptosis-antagonizing transcription factor C-terminal" evidence="4">
    <location>
        <begin position="348"/>
        <end position="431"/>
    </location>
</feature>
<sequence>MPSKRNSSLAEQLASLDTPAPADFDPEALEADGPDDEQEDGSASEEDDAEAERSHYVTVGKSKLRQELDERPVSAAYKGTKTSRKDIYSEDEEEEGSEGSEDGSDDMIQDDEESGQSDESSNEDQSDFPQSEASSETEEDNSEDERQAAELKKMLADDEKALVQSVVKTATDDAAKGRAVKKQLGVYDALLDARIKMQKAIQAVNSGPVTGDTKAAERAALQVLDMISSVRAAFATQDLPSPVTRRKRKLAEIEEPSNVTLSEIWENLQAQDDALASWRDATLVKWSNKIQSANAIDRSKKFKVLQQGILQQVKESRSDRDKLLRRTQINRQQGNAVQEDIFDDGDFYSEMLKDLIDSRMLDSGTAATNTGGVRWLSTKVAKQKRENVDTRASKGRKLRYHVHEKLQNFMAPIPSGTWHEEQVDELFGSLFGQRMRVNSDESSSEDEDLDRPSEAIEVGDDFKLFG</sequence>
<dbReference type="GO" id="GO:0000462">
    <property type="term" value="P:maturation of SSU-rRNA from tricistronic rRNA transcript (SSU-rRNA, 5.8S rRNA, LSU-rRNA)"/>
    <property type="evidence" value="ECO:0007669"/>
    <property type="project" value="TreeGrafter"/>
</dbReference>
<organism evidence="6 7">
    <name type="scientific">Protomyces lactucae-debilis</name>
    <dbReference type="NCBI Taxonomy" id="2754530"/>
    <lineage>
        <taxon>Eukaryota</taxon>
        <taxon>Fungi</taxon>
        <taxon>Dikarya</taxon>
        <taxon>Ascomycota</taxon>
        <taxon>Taphrinomycotina</taxon>
        <taxon>Taphrinomycetes</taxon>
        <taxon>Taphrinales</taxon>
        <taxon>Protomycetaceae</taxon>
        <taxon>Protomyces</taxon>
    </lineage>
</organism>
<gene>
    <name evidence="6" type="ORF">BCR37DRAFT_379155</name>
</gene>
<evidence type="ECO:0000256" key="2">
    <source>
        <dbReference type="ARBA" id="ARBA00013850"/>
    </source>
</evidence>
<dbReference type="Pfam" id="PF13339">
    <property type="entry name" value="AATF-Che1"/>
    <property type="match status" value="1"/>
</dbReference>
<dbReference type="EMBL" id="MCFI01000008">
    <property type="protein sequence ID" value="ORY83166.1"/>
    <property type="molecule type" value="Genomic_DNA"/>
</dbReference>
<comment type="similarity">
    <text evidence="1">Belongs to the AATF family.</text>
</comment>
<comment type="caution">
    <text evidence="6">The sequence shown here is derived from an EMBL/GenBank/DDBJ whole genome shotgun (WGS) entry which is preliminary data.</text>
</comment>
<reference evidence="6 7" key="1">
    <citation type="submission" date="2016-07" db="EMBL/GenBank/DDBJ databases">
        <title>Pervasive Adenine N6-methylation of Active Genes in Fungi.</title>
        <authorList>
            <consortium name="DOE Joint Genome Institute"/>
            <person name="Mondo S.J."/>
            <person name="Dannebaum R.O."/>
            <person name="Kuo R.C."/>
            <person name="Labutti K."/>
            <person name="Haridas S."/>
            <person name="Kuo A."/>
            <person name="Salamov A."/>
            <person name="Ahrendt S.R."/>
            <person name="Lipzen A."/>
            <person name="Sullivan W."/>
            <person name="Andreopoulos W.B."/>
            <person name="Clum A."/>
            <person name="Lindquist E."/>
            <person name="Daum C."/>
            <person name="Ramamoorthy G.K."/>
            <person name="Gryganskyi A."/>
            <person name="Culley D."/>
            <person name="Magnuson J.K."/>
            <person name="James T.Y."/>
            <person name="O'Malley M.A."/>
            <person name="Stajich J.E."/>
            <person name="Spatafora J.W."/>
            <person name="Visel A."/>
            <person name="Grigoriev I.V."/>
        </authorList>
    </citation>
    <scope>NUCLEOTIDE SEQUENCE [LARGE SCALE GENOMIC DNA]</scope>
    <source>
        <strain evidence="6 7">12-1054</strain>
    </source>
</reference>
<feature type="region of interest" description="Disordered" evidence="3">
    <location>
        <begin position="437"/>
        <end position="460"/>
    </location>
</feature>
<feature type="region of interest" description="Disordered" evidence="3">
    <location>
        <begin position="1"/>
        <end position="153"/>
    </location>
</feature>
<dbReference type="OrthoDB" id="5783963at2759"/>
<feature type="compositionally biased region" description="Basic and acidic residues" evidence="3">
    <location>
        <begin position="144"/>
        <end position="153"/>
    </location>
</feature>
<name>A0A1Y2FIU0_PROLT</name>